<evidence type="ECO:0000313" key="2">
    <source>
        <dbReference type="Proteomes" id="UP000639051"/>
    </source>
</evidence>
<comment type="caution">
    <text evidence="1">The sequence shown here is derived from an EMBL/GenBank/DDBJ whole genome shotgun (WGS) entry which is preliminary data.</text>
</comment>
<reference evidence="1 2" key="1">
    <citation type="submission" date="2021-01" db="EMBL/GenBank/DDBJ databases">
        <title>Genome public.</title>
        <authorList>
            <person name="Liu C."/>
            <person name="Sun Q."/>
        </authorList>
    </citation>
    <scope>NUCLEOTIDE SEQUENCE [LARGE SCALE GENOMIC DNA]</scope>
    <source>
        <strain evidence="1 2">JC656</strain>
    </source>
</reference>
<name>A0ABS1JZ58_9MICC</name>
<sequence length="323" mass="35596">MATNITTFPPGRDTPMLIVSPHLDDAVLSCWSLIDQEAVEVLTVFAGRPAAPVSTDYDRACGYADSDGAMSGRLREDDAALTHHGVSTGRLDLLDIGYAAAPPRPFHDVSILREAVWSWIGRHDGQRTMVLLPAGTGLSAGLIAPAGGIVASQSQSPGDDSQNAPASHRRSLRLRALAARFGGRWIAHQVFLWRKRRGTLPLSPAHPDHVWVRDVLLPGLLEHPRADVVLYEELPYLWELPADDAVAEIRNTLDVQSSEIHLPVDQDAKMRRVGHYGTQLRVLDPGGQRLTDSSAYPLIERFWTMTRRPEAAERPSERSLDIR</sequence>
<evidence type="ECO:0000313" key="1">
    <source>
        <dbReference type="EMBL" id="MBL0704684.1"/>
    </source>
</evidence>
<evidence type="ECO:0008006" key="3">
    <source>
        <dbReference type="Google" id="ProtNLM"/>
    </source>
</evidence>
<dbReference type="SUPFAM" id="SSF102588">
    <property type="entry name" value="LmbE-like"/>
    <property type="match status" value="1"/>
</dbReference>
<dbReference type="InterPro" id="IPR024078">
    <property type="entry name" value="LmbE-like_dom_sf"/>
</dbReference>
<dbReference type="Gene3D" id="3.40.50.10320">
    <property type="entry name" value="LmbE-like"/>
    <property type="match status" value="1"/>
</dbReference>
<proteinExistence type="predicted"/>
<dbReference type="Proteomes" id="UP000639051">
    <property type="component" value="Unassembled WGS sequence"/>
</dbReference>
<keyword evidence="2" id="KW-1185">Reference proteome</keyword>
<organism evidence="1 2">
    <name type="scientific">Sinomonas cellulolyticus</name>
    <dbReference type="NCBI Taxonomy" id="2801916"/>
    <lineage>
        <taxon>Bacteria</taxon>
        <taxon>Bacillati</taxon>
        <taxon>Actinomycetota</taxon>
        <taxon>Actinomycetes</taxon>
        <taxon>Micrococcales</taxon>
        <taxon>Micrococcaceae</taxon>
        <taxon>Sinomonas</taxon>
    </lineage>
</organism>
<accession>A0ABS1JZ58</accession>
<protein>
    <recommendedName>
        <fullName evidence="3">PIG-L family deacetylase</fullName>
    </recommendedName>
</protein>
<dbReference type="EMBL" id="JAERRC010000012">
    <property type="protein sequence ID" value="MBL0704684.1"/>
    <property type="molecule type" value="Genomic_DNA"/>
</dbReference>
<dbReference type="RefSeq" id="WP_189693091.1">
    <property type="nucleotide sequence ID" value="NZ_BNCM01000004.1"/>
</dbReference>
<gene>
    <name evidence="1" type="ORF">JJE72_04080</name>
</gene>